<comment type="caution">
    <text evidence="2">The sequence shown here is derived from an EMBL/GenBank/DDBJ whole genome shotgun (WGS) entry which is preliminary data.</text>
</comment>
<keyword evidence="3" id="KW-1185">Reference proteome</keyword>
<feature type="compositionally biased region" description="Basic and acidic residues" evidence="1">
    <location>
        <begin position="145"/>
        <end position="188"/>
    </location>
</feature>
<dbReference type="Gene3D" id="6.20.230.10">
    <property type="match status" value="1"/>
</dbReference>
<feature type="compositionally biased region" description="Basic and acidic residues" evidence="1">
    <location>
        <begin position="100"/>
        <end position="115"/>
    </location>
</feature>
<dbReference type="EMBL" id="JACOOJ010000088">
    <property type="protein sequence ID" value="MBC5635163.1"/>
    <property type="molecule type" value="Genomic_DNA"/>
</dbReference>
<sequence length="490" mass="53498">GEPDSAYVDIFDREELKMKFSDLTPAEVDRLKLHFSDLTDEDKAELMKPATDAAKEVRDKMDVITGEANTLKTDLRQLEATVEEREGVRENSYTQWQAKEQARQNAELKREEEFGQIKTDAGTATESALAAAKKANDTNLAVEAAEQKRKDDEAKRIEQSEADKIAEQARKDAELVRQKQEEKREKDTAQAILDTNTAKQGAIEATTNAKSVSDHPGYIGSDYHVYVWDYTTGAYRKTDTILRPEAFNIFRTYRSIALMEADAANVPEGKFVLINTNDVEKPDNAKLYVRGGESFEYLVDMSGAIGFTGKTPGFTVGTVTEGDVMDVTLSENGTDPEGNPLYKLNFVLRRGPQGFTPIIQTGTITTGLPGTNVSVELIPNGQTEEGREKYLLNLTIPRGNPGTGNVSALGTGLVAGKMYLFVPATNNSTEGAFVEYVVPDNFPEAPKDGKTYGRKDGAWSEVNSAGNMDGGTAFSVYGGSLVMDGGNAND</sequence>
<evidence type="ECO:0000313" key="2">
    <source>
        <dbReference type="EMBL" id="MBC5635163.1"/>
    </source>
</evidence>
<protein>
    <submittedName>
        <fullName evidence="2">Uncharacterized protein</fullName>
    </submittedName>
</protein>
<evidence type="ECO:0000256" key="1">
    <source>
        <dbReference type="SAM" id="MobiDB-lite"/>
    </source>
</evidence>
<feature type="region of interest" description="Disordered" evidence="1">
    <location>
        <begin position="143"/>
        <end position="195"/>
    </location>
</feature>
<reference evidence="2 3" key="1">
    <citation type="submission" date="2020-08" db="EMBL/GenBank/DDBJ databases">
        <title>Genome public.</title>
        <authorList>
            <person name="Liu C."/>
            <person name="Sun Q."/>
        </authorList>
    </citation>
    <scope>NUCLEOTIDE SEQUENCE [LARGE SCALE GENOMIC DNA]</scope>
    <source>
        <strain evidence="2 3">NSJ-79</strain>
    </source>
</reference>
<proteinExistence type="predicted"/>
<dbReference type="Proteomes" id="UP000651475">
    <property type="component" value="Unassembled WGS sequence"/>
</dbReference>
<feature type="non-terminal residue" evidence="2">
    <location>
        <position position="1"/>
    </location>
</feature>
<name>A0ABR7DWJ4_9BACT</name>
<organism evidence="2 3">
    <name type="scientific">Parabacteroides hominis</name>
    <dbReference type="NCBI Taxonomy" id="2763057"/>
    <lineage>
        <taxon>Bacteria</taxon>
        <taxon>Pseudomonadati</taxon>
        <taxon>Bacteroidota</taxon>
        <taxon>Bacteroidia</taxon>
        <taxon>Bacteroidales</taxon>
        <taxon>Tannerellaceae</taxon>
        <taxon>Parabacteroides</taxon>
    </lineage>
</organism>
<gene>
    <name evidence="2" type="ORF">H8S65_20745</name>
</gene>
<evidence type="ECO:0000313" key="3">
    <source>
        <dbReference type="Proteomes" id="UP000651475"/>
    </source>
</evidence>
<accession>A0ABR7DWJ4</accession>
<feature type="region of interest" description="Disordered" evidence="1">
    <location>
        <begin position="86"/>
        <end position="121"/>
    </location>
</feature>